<keyword evidence="3" id="KW-0813">Transport</keyword>
<dbReference type="EMBL" id="SOFI01000003">
    <property type="protein sequence ID" value="TFB79779.1"/>
    <property type="molecule type" value="Genomic_DNA"/>
</dbReference>
<keyword evidence="8" id="KW-1185">Reference proteome</keyword>
<sequence length="444" mass="47708">MKTRTNNMLKASIAATAVMVVLAGCSTASDSGPQPEKDAPKDLSGNISVWWSQSDREADEARTALEGFKALYPNVKVTYHDGQSDEQIAKAIATNADIDIAISSGPDSLGTFCTSGAFVDLAPYMKRDKVDMSVFSGAAKEYTQLNGEQCSLPWLNNAYGLYYNTDLLASAGVTEPPKTFSELEDLALKLTTYNADGSIKTLGFNPLMGFYESLPPQWMGTVNASWMPKGEASFSTDPAWAKLMTWQKDFIDKIGYDKLQAFTAGLGDEWSADQAFETGQIAMVLDGEWRVAFIQDQAPGIAFKTAPMPTADDNADAYGAGYVSGSTAGLTRASRNPEAAWAFLKYATMDTQALVTAANLLKNMPSTEASRTSPDLTLPEASDTFLHIVSNPYSVTVTPALSGSAVGESVLKFMQQFQAGDVSNLQEGLTKLDSDIMNAIELSK</sequence>
<evidence type="ECO:0000256" key="5">
    <source>
        <dbReference type="ARBA" id="ARBA00049629"/>
    </source>
</evidence>
<evidence type="ECO:0000313" key="7">
    <source>
        <dbReference type="EMBL" id="TFB79779.1"/>
    </source>
</evidence>
<evidence type="ECO:0000256" key="4">
    <source>
        <dbReference type="ARBA" id="ARBA00022729"/>
    </source>
</evidence>
<dbReference type="InterPro" id="IPR050490">
    <property type="entry name" value="Bact_solute-bd_prot1"/>
</dbReference>
<dbReference type="InterPro" id="IPR006059">
    <property type="entry name" value="SBP"/>
</dbReference>
<evidence type="ECO:0000256" key="1">
    <source>
        <dbReference type="ARBA" id="ARBA00004196"/>
    </source>
</evidence>
<gene>
    <name evidence="7" type="ORF">E3N84_06820</name>
</gene>
<evidence type="ECO:0000313" key="8">
    <source>
        <dbReference type="Proteomes" id="UP000298488"/>
    </source>
</evidence>
<comment type="subcellular location">
    <subcellularLocation>
        <location evidence="1">Cell envelope</location>
    </subcellularLocation>
</comment>
<dbReference type="RefSeq" id="WP_134542247.1">
    <property type="nucleotide sequence ID" value="NZ_JACHBP010000001.1"/>
</dbReference>
<dbReference type="PROSITE" id="PS51257">
    <property type="entry name" value="PROKAR_LIPOPROTEIN"/>
    <property type="match status" value="1"/>
</dbReference>
<comment type="function">
    <text evidence="5">Part of a binding-protein-dependent transport system for a sugar.</text>
</comment>
<name>A0A4R8VA71_9MICO</name>
<accession>A0A4R8VA71</accession>
<evidence type="ECO:0000256" key="2">
    <source>
        <dbReference type="ARBA" id="ARBA00008520"/>
    </source>
</evidence>
<dbReference type="Proteomes" id="UP000298488">
    <property type="component" value="Unassembled WGS sequence"/>
</dbReference>
<comment type="caution">
    <text evidence="7">The sequence shown here is derived from an EMBL/GenBank/DDBJ whole genome shotgun (WGS) entry which is preliminary data.</text>
</comment>
<evidence type="ECO:0000256" key="3">
    <source>
        <dbReference type="ARBA" id="ARBA00022448"/>
    </source>
</evidence>
<reference evidence="7 8" key="1">
    <citation type="submission" date="2019-03" db="EMBL/GenBank/DDBJ databases">
        <title>Genomics of glacier-inhabiting Cryobacterium strains.</title>
        <authorList>
            <person name="Liu Q."/>
            <person name="Xin Y.-H."/>
        </authorList>
    </citation>
    <scope>NUCLEOTIDE SEQUENCE [LARGE SCALE GENOMIC DNA]</scope>
    <source>
        <strain evidence="7 8">CGMCC 1.10440</strain>
    </source>
</reference>
<dbReference type="Pfam" id="PF01547">
    <property type="entry name" value="SBP_bac_1"/>
    <property type="match status" value="1"/>
</dbReference>
<dbReference type="Gene3D" id="3.40.190.10">
    <property type="entry name" value="Periplasmic binding protein-like II"/>
    <property type="match status" value="1"/>
</dbReference>
<dbReference type="OrthoDB" id="2510110at2"/>
<dbReference type="SUPFAM" id="SSF53850">
    <property type="entry name" value="Periplasmic binding protein-like II"/>
    <property type="match status" value="1"/>
</dbReference>
<evidence type="ECO:0000256" key="6">
    <source>
        <dbReference type="ARBA" id="ARBA00049753"/>
    </source>
</evidence>
<protein>
    <recommendedName>
        <fullName evidence="6">Probable sugar-binding periplasmic protein</fullName>
    </recommendedName>
</protein>
<proteinExistence type="inferred from homology"/>
<dbReference type="GO" id="GO:0030313">
    <property type="term" value="C:cell envelope"/>
    <property type="evidence" value="ECO:0007669"/>
    <property type="project" value="UniProtKB-SubCell"/>
</dbReference>
<comment type="similarity">
    <text evidence="2">Belongs to the bacterial solute-binding protein 1 family.</text>
</comment>
<dbReference type="PANTHER" id="PTHR43649:SF28">
    <property type="entry name" value="BINDING PROTEIN COMPONENT OF ABC SUGAR TRANSPORTER-RELATED"/>
    <property type="match status" value="1"/>
</dbReference>
<keyword evidence="4" id="KW-0732">Signal</keyword>
<organism evidence="7 8">
    <name type="scientific">Terrimesophilobacter mesophilus</name>
    <dbReference type="NCBI Taxonomy" id="433647"/>
    <lineage>
        <taxon>Bacteria</taxon>
        <taxon>Bacillati</taxon>
        <taxon>Actinomycetota</taxon>
        <taxon>Actinomycetes</taxon>
        <taxon>Micrococcales</taxon>
        <taxon>Microbacteriaceae</taxon>
        <taxon>Terrimesophilobacter</taxon>
    </lineage>
</organism>
<dbReference type="PANTHER" id="PTHR43649">
    <property type="entry name" value="ARABINOSE-BINDING PROTEIN-RELATED"/>
    <property type="match status" value="1"/>
</dbReference>
<dbReference type="AlphaFoldDB" id="A0A4R8VA71"/>